<dbReference type="EMBL" id="CGCX01001773">
    <property type="protein sequence ID" value="CFS01184.1"/>
    <property type="molecule type" value="Genomic_DNA"/>
</dbReference>
<dbReference type="Proteomes" id="UP000046680">
    <property type="component" value="Unassembled WGS sequence"/>
</dbReference>
<reference evidence="1 2" key="1">
    <citation type="submission" date="2015-03" db="EMBL/GenBank/DDBJ databases">
        <authorList>
            <consortium name="Pathogen Informatics"/>
        </authorList>
    </citation>
    <scope>NUCLEOTIDE SEQUENCE [LARGE SCALE GENOMIC DNA]</scope>
    <source>
        <strain evidence="1 2">C09601061</strain>
    </source>
</reference>
<gene>
    <name evidence="1" type="ORF">ERS007657_03565</name>
</gene>
<accession>A0A654U4Z0</accession>
<protein>
    <submittedName>
        <fullName evidence="1">Uncharacterized protein</fullName>
    </submittedName>
</protein>
<evidence type="ECO:0000313" key="2">
    <source>
        <dbReference type="Proteomes" id="UP000046680"/>
    </source>
</evidence>
<dbReference type="AlphaFoldDB" id="A0A654U4Z0"/>
<name>A0A654U4Z0_MYCTX</name>
<sequence length="32" mass="3300">MGVPADDLDDVHPPMLQPGDRAVCSLYGGAMA</sequence>
<organism evidence="1 2">
    <name type="scientific">Mycobacterium tuberculosis</name>
    <dbReference type="NCBI Taxonomy" id="1773"/>
    <lineage>
        <taxon>Bacteria</taxon>
        <taxon>Bacillati</taxon>
        <taxon>Actinomycetota</taxon>
        <taxon>Actinomycetes</taxon>
        <taxon>Mycobacteriales</taxon>
        <taxon>Mycobacteriaceae</taxon>
        <taxon>Mycobacterium</taxon>
        <taxon>Mycobacterium tuberculosis complex</taxon>
    </lineage>
</organism>
<evidence type="ECO:0000313" key="1">
    <source>
        <dbReference type="EMBL" id="CFS01184.1"/>
    </source>
</evidence>
<proteinExistence type="predicted"/>